<dbReference type="PANTHER" id="PTHR13847:SF280">
    <property type="entry name" value="D-AMINO ACID DEHYDROGENASE"/>
    <property type="match status" value="1"/>
</dbReference>
<evidence type="ECO:0000313" key="4">
    <source>
        <dbReference type="EMBL" id="GAP38405.1"/>
    </source>
</evidence>
<dbReference type="GO" id="GO:0008718">
    <property type="term" value="F:D-amino-acid dehydrogenase activity"/>
    <property type="evidence" value="ECO:0007669"/>
    <property type="project" value="TreeGrafter"/>
</dbReference>
<dbReference type="GO" id="GO:0055130">
    <property type="term" value="P:D-alanine catabolic process"/>
    <property type="evidence" value="ECO:0007669"/>
    <property type="project" value="TreeGrafter"/>
</dbReference>
<dbReference type="Pfam" id="PF01266">
    <property type="entry name" value="DAO"/>
    <property type="match status" value="1"/>
</dbReference>
<reference evidence="5" key="1">
    <citation type="submission" date="2015-07" db="EMBL/GenBank/DDBJ databases">
        <title>Discovery of a poly(ethylene terephthalate assimilation.</title>
        <authorList>
            <person name="Yoshida S."/>
            <person name="Hiraga K."/>
            <person name="Takehana T."/>
            <person name="Taniguchi I."/>
            <person name="Yamaji H."/>
            <person name="Maeda Y."/>
            <person name="Toyohara K."/>
            <person name="Miyamoto K."/>
            <person name="Kimura Y."/>
            <person name="Oda K."/>
        </authorList>
    </citation>
    <scope>NUCLEOTIDE SEQUENCE [LARGE SCALE GENOMIC DNA]</scope>
    <source>
        <strain evidence="5">NBRC 110686 / TISTR 2288 / 201-F6</strain>
    </source>
</reference>
<comment type="caution">
    <text evidence="4">The sequence shown here is derived from an EMBL/GenBank/DDBJ whole genome shotgun (WGS) entry which is preliminary data.</text>
</comment>
<dbReference type="SUPFAM" id="SSF51905">
    <property type="entry name" value="FAD/NAD(P)-binding domain"/>
    <property type="match status" value="1"/>
</dbReference>
<dbReference type="EC" id="1.4.99.6" evidence="4"/>
<dbReference type="OrthoDB" id="18526at2"/>
<gene>
    <name evidence="4" type="ORF">ISF6_4863</name>
</gene>
<dbReference type="STRING" id="1547922.ISF6_4863"/>
<dbReference type="Gene3D" id="3.50.50.60">
    <property type="entry name" value="FAD/NAD(P)-binding domain"/>
    <property type="match status" value="2"/>
</dbReference>
<evidence type="ECO:0000256" key="2">
    <source>
        <dbReference type="ARBA" id="ARBA00023002"/>
    </source>
</evidence>
<dbReference type="PANTHER" id="PTHR13847">
    <property type="entry name" value="SARCOSINE DEHYDROGENASE-RELATED"/>
    <property type="match status" value="1"/>
</dbReference>
<dbReference type="EMBL" id="BBYR01000076">
    <property type="protein sequence ID" value="GAP38405.1"/>
    <property type="molecule type" value="Genomic_DNA"/>
</dbReference>
<protein>
    <submittedName>
        <fullName evidence="4">D-amino acid dehydrogenase, small subunit</fullName>
        <ecNumber evidence="4">1.4.99.6</ecNumber>
    </submittedName>
</protein>
<evidence type="ECO:0000313" key="5">
    <source>
        <dbReference type="Proteomes" id="UP000037660"/>
    </source>
</evidence>
<reference evidence="4 5" key="2">
    <citation type="journal article" date="2016" name="Science">
        <title>A bacterium that degrades and assimilates poly(ethylene terephthalate).</title>
        <authorList>
            <person name="Yoshida S."/>
            <person name="Hiraga K."/>
            <person name="Takehana T."/>
            <person name="Taniguchi I."/>
            <person name="Yamaji H."/>
            <person name="Maeda Y."/>
            <person name="Toyohara K."/>
            <person name="Miyamoto K."/>
            <person name="Kimura Y."/>
            <person name="Oda K."/>
        </authorList>
    </citation>
    <scope>NUCLEOTIDE SEQUENCE [LARGE SCALE GENOMIC DNA]</scope>
    <source>
        <strain evidence="5">NBRC 110686 / TISTR 2288 / 201-F6</strain>
    </source>
</reference>
<proteinExistence type="inferred from homology"/>
<evidence type="ECO:0000259" key="3">
    <source>
        <dbReference type="Pfam" id="PF01266"/>
    </source>
</evidence>
<dbReference type="InterPro" id="IPR036188">
    <property type="entry name" value="FAD/NAD-bd_sf"/>
</dbReference>
<dbReference type="GO" id="GO:0005737">
    <property type="term" value="C:cytoplasm"/>
    <property type="evidence" value="ECO:0007669"/>
    <property type="project" value="TreeGrafter"/>
</dbReference>
<dbReference type="InterPro" id="IPR006076">
    <property type="entry name" value="FAD-dep_OxRdtase"/>
</dbReference>
<dbReference type="GO" id="GO:0005886">
    <property type="term" value="C:plasma membrane"/>
    <property type="evidence" value="ECO:0007669"/>
    <property type="project" value="TreeGrafter"/>
</dbReference>
<dbReference type="Proteomes" id="UP000037660">
    <property type="component" value="Unassembled WGS sequence"/>
</dbReference>
<dbReference type="RefSeq" id="WP_054022272.1">
    <property type="nucleotide sequence ID" value="NZ_BBYR01000076.1"/>
</dbReference>
<dbReference type="Gene3D" id="3.30.9.10">
    <property type="entry name" value="D-Amino Acid Oxidase, subunit A, domain 2"/>
    <property type="match status" value="1"/>
</dbReference>
<name>A0A0K8P878_PISS1</name>
<keyword evidence="2 4" id="KW-0560">Oxidoreductase</keyword>
<organism evidence="4 5">
    <name type="scientific">Piscinibacter sakaiensis</name>
    <name type="common">Ideonella sakaiensis</name>
    <dbReference type="NCBI Taxonomy" id="1547922"/>
    <lineage>
        <taxon>Bacteria</taxon>
        <taxon>Pseudomonadati</taxon>
        <taxon>Pseudomonadota</taxon>
        <taxon>Betaproteobacteria</taxon>
        <taxon>Burkholderiales</taxon>
        <taxon>Sphaerotilaceae</taxon>
        <taxon>Piscinibacter</taxon>
    </lineage>
</organism>
<feature type="domain" description="FAD dependent oxidoreductase" evidence="3">
    <location>
        <begin position="2"/>
        <end position="409"/>
    </location>
</feature>
<keyword evidence="5" id="KW-1185">Reference proteome</keyword>
<dbReference type="SUPFAM" id="SSF54373">
    <property type="entry name" value="FAD-linked reductases, C-terminal domain"/>
    <property type="match status" value="1"/>
</dbReference>
<sequence>MRIAVIGAGIVGVTTAFELVLDGHEVTVYERRASVAEEGSFANAGMLAPAGLGPWAGPGLPGRLLAPVLQRHASLRVGGRLPPGGLAWLWRYWRSGQAEASRRSRQRLHRLGLASRERRHELLQRLGLELEGSRGVLLLLRRPKDLALAGPGLALLAELGVPHAVIDAEASRRIEPGLHPQTPLHAAIHIADDEVGNCRQFAQHMRQEAQQRGARFVFQAEVEAVEPGAPAEVRWRAAGAAGTGAAHAQIDAHDAVVVCAALGSRELLAPLGLRLPLLPVHGYSITAPMRLDEAHPERAPRSGVLDERYKVAITRLGQRLRVAGSAEIGGPAGRHHAGALQTLHRVLHDWYPGVAHLAQAQVWKGARPMLPDGPPVVGASGRTGVWLNLGHGASGWTLSNGSARLVADLIGGRSPAIDPEGLGVERLAA</sequence>
<accession>A0A0K8P878</accession>
<evidence type="ECO:0000256" key="1">
    <source>
        <dbReference type="ARBA" id="ARBA00009410"/>
    </source>
</evidence>
<dbReference type="AlphaFoldDB" id="A0A0K8P878"/>
<comment type="similarity">
    <text evidence="1">Belongs to the DadA oxidoreductase family.</text>
</comment>